<sequence>MEENKRRFRNHISIVAEQIGGGIIAVLALLLVNVIQEAGELTEEDLSAMADSGLLITAGILLSLAAVLANRLFVWAKTYICIEENAVVIERGTMNKKKNTIGIRNISNINLEQNLFEMLLGTCKVKLDTNSRSTADSTDVKIVLKKADAEWFKQEITQKMQAAERGMAGRSLEKGAAGYPAGDAVQYSSPAGMSRQGDVFTGMEDEEFDLRAEFGDIFQHGLFSINIFSMVILILGIIGAIVTAVRLLSQPDLMASVLGAAAGIMTAGAIVLSALWDTVKDFIRYYDFRAKRRGDKIYIRYGFLKKVEYTIPVDKIQALKVRQSFVARLGGRYMAEIVNVGMGDDKNERDSFLVLYSTEEKLKERIGLLLPEFAETVGQRTERMPGGAWAAWLTPLAVCCAAAVACAAVCAEIWQQHASVIMLGAAAFILLVLIGLILKYRTDGVSTEGEFLKLCHGYFGRNYISVRYQNIQYAEIRQGFIARALGIRKGTVHLLASSSNAIHNIPYFKGDAAEKIRRGMLDRN</sequence>
<organism evidence="3 4">
    <name type="scientific">Candidatus Mediterraneibacter faecigallinarum</name>
    <dbReference type="NCBI Taxonomy" id="2838669"/>
    <lineage>
        <taxon>Bacteria</taxon>
        <taxon>Bacillati</taxon>
        <taxon>Bacillota</taxon>
        <taxon>Clostridia</taxon>
        <taxon>Lachnospirales</taxon>
        <taxon>Lachnospiraceae</taxon>
        <taxon>Mediterraneibacter</taxon>
    </lineage>
</organism>
<evidence type="ECO:0000313" key="3">
    <source>
        <dbReference type="EMBL" id="HJC37801.1"/>
    </source>
</evidence>
<reference evidence="3" key="1">
    <citation type="journal article" date="2021" name="PeerJ">
        <title>Extensive microbial diversity within the chicken gut microbiome revealed by metagenomics and culture.</title>
        <authorList>
            <person name="Gilroy R."/>
            <person name="Ravi A."/>
            <person name="Getino M."/>
            <person name="Pursley I."/>
            <person name="Horton D.L."/>
            <person name="Alikhan N.F."/>
            <person name="Baker D."/>
            <person name="Gharbi K."/>
            <person name="Hall N."/>
            <person name="Watson M."/>
            <person name="Adriaenssens E.M."/>
            <person name="Foster-Nyarko E."/>
            <person name="Jarju S."/>
            <person name="Secka A."/>
            <person name="Antonio M."/>
            <person name="Oren A."/>
            <person name="Chaudhuri R.R."/>
            <person name="La Ragione R."/>
            <person name="Hildebrand F."/>
            <person name="Pallen M.J."/>
        </authorList>
    </citation>
    <scope>NUCLEOTIDE SEQUENCE</scope>
    <source>
        <strain evidence="3">ChiGjej1B1-1692</strain>
    </source>
</reference>
<dbReference type="Proteomes" id="UP000823894">
    <property type="component" value="Unassembled WGS sequence"/>
</dbReference>
<protein>
    <submittedName>
        <fullName evidence="3">PH domain-containing protein</fullName>
    </submittedName>
</protein>
<accession>A0A9D2SXJ4</accession>
<dbReference type="AlphaFoldDB" id="A0A9D2SXJ4"/>
<feature type="transmembrane region" description="Helical" evidence="1">
    <location>
        <begin position="253"/>
        <end position="276"/>
    </location>
</feature>
<feature type="transmembrane region" description="Helical" evidence="1">
    <location>
        <begin position="55"/>
        <end position="74"/>
    </location>
</feature>
<feature type="transmembrane region" description="Helical" evidence="1">
    <location>
        <begin position="227"/>
        <end position="247"/>
    </location>
</feature>
<feature type="domain" description="YdbS-like PH" evidence="2">
    <location>
        <begin position="285"/>
        <end position="331"/>
    </location>
</feature>
<gene>
    <name evidence="3" type="ORF">H9757_01855</name>
</gene>
<feature type="transmembrane region" description="Helical" evidence="1">
    <location>
        <begin position="389"/>
        <end position="414"/>
    </location>
</feature>
<dbReference type="PANTHER" id="PTHR34473:SF2">
    <property type="entry name" value="UPF0699 TRANSMEMBRANE PROTEIN YDBT"/>
    <property type="match status" value="1"/>
</dbReference>
<reference evidence="3" key="2">
    <citation type="submission" date="2021-04" db="EMBL/GenBank/DDBJ databases">
        <authorList>
            <person name="Gilroy R."/>
        </authorList>
    </citation>
    <scope>NUCLEOTIDE SEQUENCE</scope>
    <source>
        <strain evidence="3">ChiGjej1B1-1692</strain>
    </source>
</reference>
<keyword evidence="1" id="KW-0472">Membrane</keyword>
<dbReference type="InterPro" id="IPR005182">
    <property type="entry name" value="YdbS-like_PH"/>
</dbReference>
<name>A0A9D2SXJ4_9FIRM</name>
<dbReference type="Pfam" id="PF03703">
    <property type="entry name" value="bPH_2"/>
    <property type="match status" value="3"/>
</dbReference>
<evidence type="ECO:0000256" key="1">
    <source>
        <dbReference type="SAM" id="Phobius"/>
    </source>
</evidence>
<evidence type="ECO:0000313" key="4">
    <source>
        <dbReference type="Proteomes" id="UP000823894"/>
    </source>
</evidence>
<proteinExistence type="predicted"/>
<keyword evidence="1" id="KW-0812">Transmembrane</keyword>
<comment type="caution">
    <text evidence="3">The sequence shown here is derived from an EMBL/GenBank/DDBJ whole genome shotgun (WGS) entry which is preliminary data.</text>
</comment>
<keyword evidence="1" id="KW-1133">Transmembrane helix</keyword>
<feature type="transmembrane region" description="Helical" evidence="1">
    <location>
        <begin position="12"/>
        <end position="35"/>
    </location>
</feature>
<feature type="transmembrane region" description="Helical" evidence="1">
    <location>
        <begin position="420"/>
        <end position="438"/>
    </location>
</feature>
<feature type="domain" description="YdbS-like PH" evidence="2">
    <location>
        <begin position="440"/>
        <end position="518"/>
    </location>
</feature>
<dbReference type="PANTHER" id="PTHR34473">
    <property type="entry name" value="UPF0699 TRANSMEMBRANE PROTEIN YDBS"/>
    <property type="match status" value="1"/>
</dbReference>
<dbReference type="EMBL" id="DWWK01000018">
    <property type="protein sequence ID" value="HJC37801.1"/>
    <property type="molecule type" value="Genomic_DNA"/>
</dbReference>
<feature type="domain" description="YdbS-like PH" evidence="2">
    <location>
        <begin position="75"/>
        <end position="143"/>
    </location>
</feature>
<evidence type="ECO:0000259" key="2">
    <source>
        <dbReference type="Pfam" id="PF03703"/>
    </source>
</evidence>